<gene>
    <name evidence="4" type="ORF">J2Z56_000491</name>
    <name evidence="5" type="ORF">J2Z57_001541</name>
</gene>
<dbReference type="PROSITE" id="PS51732">
    <property type="entry name" value="ASN_GLN_ASE_3"/>
    <property type="match status" value="1"/>
</dbReference>
<sequence>MKLVFIQTGGTIDKDYPQKTKGWAFEFGEPATTRILEKLNPSFEYEIITAFQKDSLEITDEDRLNLAQLINSRSEQKFIITHGTDTMIETAKCLTEHIKDKLIVITGAMLPERFYNSDAPIQLGAAIAATSLLKTGVFIAMHGIVKSSATIKRNLDTGLYY</sequence>
<dbReference type="EC" id="3.5.1.1" evidence="4"/>
<dbReference type="PANTHER" id="PTHR11707">
    <property type="entry name" value="L-ASPARAGINASE"/>
    <property type="match status" value="1"/>
</dbReference>
<feature type="binding site" evidence="2">
    <location>
        <position position="55"/>
    </location>
    <ligand>
        <name>substrate</name>
    </ligand>
</feature>
<dbReference type="EMBL" id="JAGGJQ010000001">
    <property type="protein sequence ID" value="MBP1838595.1"/>
    <property type="molecule type" value="Genomic_DNA"/>
</dbReference>
<protein>
    <submittedName>
        <fullName evidence="4">L-asparaginase</fullName>
        <ecNumber evidence="4">3.5.1.1</ecNumber>
    </submittedName>
</protein>
<name>A0A9X1CAW6_9FLAO</name>
<dbReference type="InterPro" id="IPR036152">
    <property type="entry name" value="Asp/glu_Ase-like_sf"/>
</dbReference>
<reference evidence="4" key="1">
    <citation type="submission" date="2021-03" db="EMBL/GenBank/DDBJ databases">
        <title>Genomic Encyclopedia of Type Strains, Phase IV (KMG-IV): sequencing the most valuable type-strain genomes for metagenomic binning, comparative biology and taxonomic classification.</title>
        <authorList>
            <person name="Goeker M."/>
        </authorList>
    </citation>
    <scope>NUCLEOTIDE SEQUENCE</scope>
    <source>
        <strain evidence="4">DSM 15523</strain>
        <strain evidence="5 7">DSM 16476</strain>
    </source>
</reference>
<accession>A0A9X1CAW6</accession>
<organism evidence="4 6">
    <name type="scientific">Formosa algae</name>
    <dbReference type="NCBI Taxonomy" id="225843"/>
    <lineage>
        <taxon>Bacteria</taxon>
        <taxon>Pseudomonadati</taxon>
        <taxon>Bacteroidota</taxon>
        <taxon>Flavobacteriia</taxon>
        <taxon>Flavobacteriales</taxon>
        <taxon>Flavobacteriaceae</taxon>
        <taxon>Formosa</taxon>
    </lineage>
</organism>
<evidence type="ECO:0000313" key="5">
    <source>
        <dbReference type="EMBL" id="MDQ0335095.1"/>
    </source>
</evidence>
<comment type="caution">
    <text evidence="4">The sequence shown here is derived from an EMBL/GenBank/DDBJ whole genome shotgun (WGS) entry which is preliminary data.</text>
</comment>
<dbReference type="Gene3D" id="3.40.50.1170">
    <property type="entry name" value="L-asparaginase, N-terminal domain"/>
    <property type="match status" value="1"/>
</dbReference>
<dbReference type="InterPro" id="IPR037152">
    <property type="entry name" value="L-asparaginase_N_sf"/>
</dbReference>
<dbReference type="AlphaFoldDB" id="A0A9X1CAW6"/>
<dbReference type="PIRSF" id="PIRSF001220">
    <property type="entry name" value="L-ASNase_gatD"/>
    <property type="match status" value="1"/>
</dbReference>
<feature type="active site" description="O-isoaspartyl threonine intermediate" evidence="1">
    <location>
        <position position="11"/>
    </location>
</feature>
<keyword evidence="4" id="KW-0378">Hydrolase</keyword>
<dbReference type="PIRSF" id="PIRSF500176">
    <property type="entry name" value="L_ASNase"/>
    <property type="match status" value="1"/>
</dbReference>
<evidence type="ECO:0000313" key="7">
    <source>
        <dbReference type="Proteomes" id="UP001231587"/>
    </source>
</evidence>
<evidence type="ECO:0000256" key="2">
    <source>
        <dbReference type="PIRSR" id="PIRSR001220-2"/>
    </source>
</evidence>
<feature type="domain" description="L-asparaginase N-terminal" evidence="3">
    <location>
        <begin position="2"/>
        <end position="151"/>
    </location>
</feature>
<dbReference type="Pfam" id="PF00710">
    <property type="entry name" value="Asparaginase"/>
    <property type="match status" value="1"/>
</dbReference>
<dbReference type="Proteomes" id="UP001231587">
    <property type="component" value="Unassembled WGS sequence"/>
</dbReference>
<evidence type="ECO:0000256" key="1">
    <source>
        <dbReference type="PIRSR" id="PIRSR001220-1"/>
    </source>
</evidence>
<dbReference type="Proteomes" id="UP001138672">
    <property type="component" value="Unassembled WGS sequence"/>
</dbReference>
<dbReference type="PRINTS" id="PR00139">
    <property type="entry name" value="ASNGLNASE"/>
</dbReference>
<evidence type="ECO:0000313" key="4">
    <source>
        <dbReference type="EMBL" id="MBP1838595.1"/>
    </source>
</evidence>
<keyword evidence="7" id="KW-1185">Reference proteome</keyword>
<feature type="binding site" evidence="2">
    <location>
        <begin position="84"/>
        <end position="85"/>
    </location>
    <ligand>
        <name>substrate</name>
    </ligand>
</feature>
<dbReference type="EMBL" id="JAUSUU010000004">
    <property type="protein sequence ID" value="MDQ0335095.1"/>
    <property type="molecule type" value="Genomic_DNA"/>
</dbReference>
<dbReference type="SUPFAM" id="SSF53774">
    <property type="entry name" value="Glutaminase/Asparaginase"/>
    <property type="match status" value="1"/>
</dbReference>
<dbReference type="PANTHER" id="PTHR11707:SF28">
    <property type="entry name" value="60 KDA LYSOPHOSPHOLIPASE"/>
    <property type="match status" value="1"/>
</dbReference>
<dbReference type="RefSeq" id="WP_057782476.1">
    <property type="nucleotide sequence ID" value="NZ_JAGGJQ010000001.1"/>
</dbReference>
<evidence type="ECO:0000313" key="6">
    <source>
        <dbReference type="Proteomes" id="UP001138672"/>
    </source>
</evidence>
<dbReference type="InterPro" id="IPR027474">
    <property type="entry name" value="L-asparaginase_N"/>
</dbReference>
<evidence type="ECO:0000259" key="3">
    <source>
        <dbReference type="Pfam" id="PF00710"/>
    </source>
</evidence>
<proteinExistence type="predicted"/>
<dbReference type="InterPro" id="IPR006034">
    <property type="entry name" value="Asparaginase/glutaminase-like"/>
</dbReference>
<dbReference type="OrthoDB" id="9788068at2"/>
<dbReference type="GO" id="GO:0004067">
    <property type="term" value="F:asparaginase activity"/>
    <property type="evidence" value="ECO:0007669"/>
    <property type="project" value="UniProtKB-UniRule"/>
</dbReference>